<evidence type="ECO:0000259" key="3">
    <source>
        <dbReference type="Pfam" id="PF19313"/>
    </source>
</evidence>
<proteinExistence type="predicted"/>
<gene>
    <name evidence="4" type="ORF">RQM65_17195</name>
</gene>
<evidence type="ECO:0000256" key="1">
    <source>
        <dbReference type="SAM" id="SignalP"/>
    </source>
</evidence>
<dbReference type="RefSeq" id="WP_314016656.1">
    <property type="nucleotide sequence ID" value="NZ_JAVTTP010000001.1"/>
</dbReference>
<accession>A0ABU3LB53</accession>
<feature type="chain" id="PRO_5045489526" evidence="1">
    <location>
        <begin position="20"/>
        <end position="724"/>
    </location>
</feature>
<dbReference type="InterPro" id="IPR045670">
    <property type="entry name" value="DUF5916"/>
</dbReference>
<keyword evidence="5" id="KW-1185">Reference proteome</keyword>
<dbReference type="SUPFAM" id="SSF49344">
    <property type="entry name" value="CBD9-like"/>
    <property type="match status" value="1"/>
</dbReference>
<dbReference type="Proteomes" id="UP001250656">
    <property type="component" value="Unassembled WGS sequence"/>
</dbReference>
<dbReference type="Pfam" id="PF06452">
    <property type="entry name" value="CBM9_1"/>
    <property type="match status" value="1"/>
</dbReference>
<dbReference type="EMBL" id="JAVTTP010000001">
    <property type="protein sequence ID" value="MDT7830409.1"/>
    <property type="molecule type" value="Genomic_DNA"/>
</dbReference>
<feature type="domain" description="Carbohydrate-binding" evidence="2">
    <location>
        <begin position="39"/>
        <end position="198"/>
    </location>
</feature>
<name>A0ABU3LB53_9FLAO</name>
<keyword evidence="1" id="KW-0732">Signal</keyword>
<dbReference type="Pfam" id="PF19313">
    <property type="entry name" value="DUF5916"/>
    <property type="match status" value="1"/>
</dbReference>
<evidence type="ECO:0000313" key="5">
    <source>
        <dbReference type="Proteomes" id="UP001250656"/>
    </source>
</evidence>
<protein>
    <submittedName>
        <fullName evidence="4">DUF5916 domain-containing protein</fullName>
    </submittedName>
</protein>
<feature type="domain" description="DUF5916" evidence="3">
    <location>
        <begin position="234"/>
        <end position="335"/>
    </location>
</feature>
<dbReference type="CDD" id="cd09618">
    <property type="entry name" value="CBM9_like_2"/>
    <property type="match status" value="1"/>
</dbReference>
<feature type="signal peptide" evidence="1">
    <location>
        <begin position="1"/>
        <end position="19"/>
    </location>
</feature>
<comment type="caution">
    <text evidence="4">The sequence shown here is derived from an EMBL/GenBank/DDBJ whole genome shotgun (WGS) entry which is preliminary data.</text>
</comment>
<evidence type="ECO:0000313" key="4">
    <source>
        <dbReference type="EMBL" id="MDT7830409.1"/>
    </source>
</evidence>
<dbReference type="InterPro" id="IPR010502">
    <property type="entry name" value="Carb-bd_dom_fam9"/>
</dbReference>
<reference evidence="4 5" key="1">
    <citation type="submission" date="2023-09" db="EMBL/GenBank/DDBJ databases">
        <title>Novel taxa isolated from Blanes Bay.</title>
        <authorList>
            <person name="Rey-Velasco X."/>
            <person name="Lucena T."/>
        </authorList>
    </citation>
    <scope>NUCLEOTIDE SEQUENCE [LARGE SCALE GENOMIC DNA]</scope>
    <source>
        <strain evidence="4 5">S334</strain>
    </source>
</reference>
<sequence length="724" mass="83197">MVRFLVVALFFAASYPALSQKKNASFRLHIRKATGPIQIDGVGDEPAWKDADVAKDFFMVLPMDDGKADETTEIRMTYDDTNLYLLATFYHKLKGAYFVESLRRDFSFGKNDNFLLFLDPFNNQTTGFSFGANAFGAQWDGTMYNGSTVDLNWDSKWISRTTRDGDKWVFEMALPFKSIRYEDGVSEWGINFSRLDLKSSEKSSWTPVPRQLPTASLAHTGTLVWDTPPPSPGLNFSLIPYVLGSVGKDLENNADADYDIKVGGDAKFSLTSSLNLDLTVNPDFSQVEVDRQITNLDRFELFFPEKRQFFLENGDLFANFGYETIRPFFSRRIGLGVPIHAGARVSGNLNNKWRLGLMDMQTASVDETGLPSQNFGVLSLQRKVFDRSNIGLLFVNKQSVNYPRETDSLKSLYPKYNRNLGLEYNLASADNLWNGKAFFLKSFAPDDGDSGFTQAAHLEYKSRKWSWRIQEEWVGENYSAEVGFVPRIGYVNFNGYVGRLFFPKDGTVLSHGPRLNASYYFNENFGRTDNTSFLQYIVNFRNRSDLMVFVSDDYVELLSPFDPTQLGIARLDRGTEHQWNAFGWEYVSKPQSLFTYAFEGRMGGYYAGGNRTSVTGELGYRFQPYVSLSAELNYNHIRLPEPWNTNEFWLIGSEIDITFTNKLFFANLFQYNEQTKNFNLNSRFQWRYSPASDLFLVYTNNYFIEPFEGRNWGLTLKFTYWFNR</sequence>
<evidence type="ECO:0000259" key="2">
    <source>
        <dbReference type="Pfam" id="PF06452"/>
    </source>
</evidence>
<organism evidence="4 5">
    <name type="scientific">Pricia mediterranea</name>
    <dbReference type="NCBI Taxonomy" id="3076079"/>
    <lineage>
        <taxon>Bacteria</taxon>
        <taxon>Pseudomonadati</taxon>
        <taxon>Bacteroidota</taxon>
        <taxon>Flavobacteriia</taxon>
        <taxon>Flavobacteriales</taxon>
        <taxon>Flavobacteriaceae</taxon>
        <taxon>Pricia</taxon>
    </lineage>
</organism>
<dbReference type="Gene3D" id="2.60.40.1190">
    <property type="match status" value="1"/>
</dbReference>